<evidence type="ECO:0000313" key="2">
    <source>
        <dbReference type="Proteomes" id="UP000760494"/>
    </source>
</evidence>
<dbReference type="Proteomes" id="UP000760494">
    <property type="component" value="Unassembled WGS sequence"/>
</dbReference>
<dbReference type="AlphaFoldDB" id="A0A2H3SEP7"/>
<sequence length="124" mass="14169">MLLLLKVKKTAARRDTRPNLTITASDIHYTVDFNEEDASKGIFSSVNIRKETHMTSRYPTTKLLEVAIVRKVAARRLEDLNPVTINTMNPALCNSELKNGEERQIFKVKSFLFMRVAEFISHSS</sequence>
<gene>
    <name evidence="1" type="ORF">C2S_1863</name>
</gene>
<comment type="caution">
    <text evidence="1">The sequence shown here is derived from an EMBL/GenBank/DDBJ whole genome shotgun (WGS) entry which is preliminary data.</text>
</comment>
<dbReference type="EMBL" id="CABFJX010000374">
    <property type="protein sequence ID" value="VTT74677.1"/>
    <property type="molecule type" value="Genomic_DNA"/>
</dbReference>
<evidence type="ECO:0000313" key="1">
    <source>
        <dbReference type="EMBL" id="VTT74677.1"/>
    </source>
</evidence>
<protein>
    <submittedName>
        <fullName evidence="1">Uncharacterized protein</fullName>
    </submittedName>
</protein>
<name>A0A2H3SEP7_FUSFU</name>
<reference evidence="1" key="1">
    <citation type="submission" date="2019-05" db="EMBL/GenBank/DDBJ databases">
        <authorList>
            <person name="Piombo E."/>
        </authorList>
    </citation>
    <scope>NUCLEOTIDE SEQUENCE</scope>
    <source>
        <strain evidence="1">C2S</strain>
    </source>
</reference>
<accession>A0A2H3SEP7</accession>
<organism evidence="1 2">
    <name type="scientific">Fusarium fujikuroi</name>
    <name type="common">Bakanae and foot rot disease fungus</name>
    <name type="synonym">Gibberella fujikuroi</name>
    <dbReference type="NCBI Taxonomy" id="5127"/>
    <lineage>
        <taxon>Eukaryota</taxon>
        <taxon>Fungi</taxon>
        <taxon>Dikarya</taxon>
        <taxon>Ascomycota</taxon>
        <taxon>Pezizomycotina</taxon>
        <taxon>Sordariomycetes</taxon>
        <taxon>Hypocreomycetidae</taxon>
        <taxon>Hypocreales</taxon>
        <taxon>Nectriaceae</taxon>
        <taxon>Fusarium</taxon>
        <taxon>Fusarium fujikuroi species complex</taxon>
    </lineage>
</organism>
<proteinExistence type="predicted"/>